<keyword evidence="4" id="KW-0012">Acyltransferase</keyword>
<dbReference type="SUPFAM" id="SSF51161">
    <property type="entry name" value="Trimeric LpxA-like enzymes"/>
    <property type="match status" value="1"/>
</dbReference>
<organism evidence="5 6">
    <name type="scientific">Mucilaginibacter sabulilitoris</name>
    <dbReference type="NCBI Taxonomy" id="1173583"/>
    <lineage>
        <taxon>Bacteria</taxon>
        <taxon>Pseudomonadati</taxon>
        <taxon>Bacteroidota</taxon>
        <taxon>Sphingobacteriia</taxon>
        <taxon>Sphingobacteriales</taxon>
        <taxon>Sphingobacteriaceae</taxon>
        <taxon>Mucilaginibacter</taxon>
    </lineage>
</organism>
<evidence type="ECO:0000256" key="1">
    <source>
        <dbReference type="ARBA" id="ARBA00007274"/>
    </source>
</evidence>
<keyword evidence="3" id="KW-0677">Repeat</keyword>
<keyword evidence="2" id="KW-0808">Transferase</keyword>
<gene>
    <name evidence="5" type="ORF">SNE25_09200</name>
</gene>
<protein>
    <submittedName>
        <fullName evidence="5">DapH/DapD/GlmU-related protein</fullName>
    </submittedName>
</protein>
<dbReference type="InterPro" id="IPR050179">
    <property type="entry name" value="Trans_hexapeptide_repeat"/>
</dbReference>
<comment type="similarity">
    <text evidence="1">Belongs to the transferase hexapeptide repeat family.</text>
</comment>
<reference evidence="5 6" key="1">
    <citation type="submission" date="2023-11" db="EMBL/GenBank/DDBJ databases">
        <title>Analysis of the Genomes of Mucilaginibacter gossypii cycad 4 and M. sabulilitoris SNA2: microbes with the potential for plant growth promotion.</title>
        <authorList>
            <person name="Hirsch A.M."/>
            <person name="Humm E."/>
            <person name="Rubbi M."/>
            <person name="Del Vecchio G."/>
            <person name="Ha S.M."/>
            <person name="Pellegrini M."/>
            <person name="Gunsalus R.P."/>
        </authorList>
    </citation>
    <scope>NUCLEOTIDE SEQUENCE [LARGE SCALE GENOMIC DNA]</scope>
    <source>
        <strain evidence="5 6">SNA2</strain>
    </source>
</reference>
<accession>A0ABZ0TU60</accession>
<evidence type="ECO:0000256" key="2">
    <source>
        <dbReference type="ARBA" id="ARBA00022679"/>
    </source>
</evidence>
<dbReference type="PANTHER" id="PTHR43300">
    <property type="entry name" value="ACETYLTRANSFERASE"/>
    <property type="match status" value="1"/>
</dbReference>
<dbReference type="Gene3D" id="2.160.10.10">
    <property type="entry name" value="Hexapeptide repeat proteins"/>
    <property type="match status" value="1"/>
</dbReference>
<dbReference type="InterPro" id="IPR018357">
    <property type="entry name" value="Hexapep_transf_CS"/>
</dbReference>
<dbReference type="Pfam" id="PF00132">
    <property type="entry name" value="Hexapep"/>
    <property type="match status" value="2"/>
</dbReference>
<sequence length="192" mass="21889">MNNLIKVLKKCRDLYLSRIQWRKYKIGKNFHAGKGVRIWAKKTLVIGDNFYIGRYSQIESDVMIGNDVIFGNHVAIVGRYDHHYQQIGTAIRFSSQIRDQDYNWRGMDSVTIIEDEVWVGFGAIIMSGVRIGTGSIIAAGSVITKDVEPYTITGGSPAKKIKDRFNSPEDTQAHRRTYFNLHSHNHQSDMPV</sequence>
<evidence type="ECO:0000256" key="3">
    <source>
        <dbReference type="ARBA" id="ARBA00022737"/>
    </source>
</evidence>
<evidence type="ECO:0000313" key="5">
    <source>
        <dbReference type="EMBL" id="WPU95693.1"/>
    </source>
</evidence>
<dbReference type="InterPro" id="IPR011004">
    <property type="entry name" value="Trimer_LpxA-like_sf"/>
</dbReference>
<dbReference type="RefSeq" id="WP_321564799.1">
    <property type="nucleotide sequence ID" value="NZ_CP139558.1"/>
</dbReference>
<evidence type="ECO:0000313" key="6">
    <source>
        <dbReference type="Proteomes" id="UP001324380"/>
    </source>
</evidence>
<dbReference type="Proteomes" id="UP001324380">
    <property type="component" value="Chromosome"/>
</dbReference>
<dbReference type="PANTHER" id="PTHR43300:SF11">
    <property type="entry name" value="ACETYLTRANSFERASE RV3034C-RELATED"/>
    <property type="match status" value="1"/>
</dbReference>
<keyword evidence="6" id="KW-1185">Reference proteome</keyword>
<dbReference type="PROSITE" id="PS00101">
    <property type="entry name" value="HEXAPEP_TRANSFERASES"/>
    <property type="match status" value="1"/>
</dbReference>
<evidence type="ECO:0000256" key="4">
    <source>
        <dbReference type="ARBA" id="ARBA00023315"/>
    </source>
</evidence>
<dbReference type="InterPro" id="IPR001451">
    <property type="entry name" value="Hexapep"/>
</dbReference>
<dbReference type="EMBL" id="CP139558">
    <property type="protein sequence ID" value="WPU95693.1"/>
    <property type="molecule type" value="Genomic_DNA"/>
</dbReference>
<name>A0ABZ0TU60_9SPHI</name>
<proteinExistence type="inferred from homology"/>